<evidence type="ECO:0000259" key="1">
    <source>
        <dbReference type="Pfam" id="PF13406"/>
    </source>
</evidence>
<gene>
    <name evidence="2" type="ORF">FIV46_02815</name>
</gene>
<protein>
    <submittedName>
        <fullName evidence="2">Lytic murein transglycosylase</fullName>
    </submittedName>
</protein>
<dbReference type="EMBL" id="VFIY01000004">
    <property type="protein sequence ID" value="TPD63029.1"/>
    <property type="molecule type" value="Genomic_DNA"/>
</dbReference>
<reference evidence="3" key="1">
    <citation type="submission" date="2019-06" db="EMBL/GenBank/DDBJ databases">
        <title>The complete genome of Emcibacter congregatus ZYLT.</title>
        <authorList>
            <person name="Zhao Z."/>
        </authorList>
    </citation>
    <scope>NUCLEOTIDE SEQUENCE [LARGE SCALE GENOMIC DNA]</scope>
    <source>
        <strain evidence="3">MCCC 1A06723</strain>
    </source>
</reference>
<dbReference type="PANTHER" id="PTHR30163:SF8">
    <property type="entry name" value="LYTIC MUREIN TRANSGLYCOSYLASE"/>
    <property type="match status" value="1"/>
</dbReference>
<dbReference type="Gene3D" id="1.10.530.10">
    <property type="match status" value="1"/>
</dbReference>
<dbReference type="GO" id="GO:0009253">
    <property type="term" value="P:peptidoglycan catabolic process"/>
    <property type="evidence" value="ECO:0007669"/>
    <property type="project" value="TreeGrafter"/>
</dbReference>
<keyword evidence="3" id="KW-1185">Reference proteome</keyword>
<dbReference type="PANTHER" id="PTHR30163">
    <property type="entry name" value="MEMBRANE-BOUND LYTIC MUREIN TRANSGLYCOSYLASE B"/>
    <property type="match status" value="1"/>
</dbReference>
<name>A0A501PR86_9PROT</name>
<dbReference type="InterPro" id="IPR031304">
    <property type="entry name" value="SLT_2"/>
</dbReference>
<dbReference type="SUPFAM" id="SSF53955">
    <property type="entry name" value="Lysozyme-like"/>
    <property type="match status" value="1"/>
</dbReference>
<evidence type="ECO:0000313" key="3">
    <source>
        <dbReference type="Proteomes" id="UP000319148"/>
    </source>
</evidence>
<dbReference type="InterPro" id="IPR023346">
    <property type="entry name" value="Lysozyme-like_dom_sf"/>
</dbReference>
<dbReference type="OrthoDB" id="9808544at2"/>
<feature type="domain" description="Transglycosylase SLT" evidence="1">
    <location>
        <begin position="43"/>
        <end position="353"/>
    </location>
</feature>
<dbReference type="InterPro" id="IPR043426">
    <property type="entry name" value="MltB-like"/>
</dbReference>
<dbReference type="Gene3D" id="1.10.8.350">
    <property type="entry name" value="Bacterial muramidase"/>
    <property type="match status" value="1"/>
</dbReference>
<dbReference type="FunFam" id="1.10.8.350:FF:000001">
    <property type="entry name" value="Lytic murein transglycosylase B"/>
    <property type="match status" value="1"/>
</dbReference>
<dbReference type="AlphaFoldDB" id="A0A501PR86"/>
<dbReference type="InterPro" id="IPR011970">
    <property type="entry name" value="MltB_2"/>
</dbReference>
<organism evidence="2 3">
    <name type="scientific">Emcibacter nanhaiensis</name>
    <dbReference type="NCBI Taxonomy" id="1505037"/>
    <lineage>
        <taxon>Bacteria</taxon>
        <taxon>Pseudomonadati</taxon>
        <taxon>Pseudomonadota</taxon>
        <taxon>Alphaproteobacteria</taxon>
        <taxon>Emcibacterales</taxon>
        <taxon>Emcibacteraceae</taxon>
        <taxon>Emcibacter</taxon>
    </lineage>
</organism>
<comment type="caution">
    <text evidence="2">The sequence shown here is derived from an EMBL/GenBank/DDBJ whole genome shotgun (WGS) entry which is preliminary data.</text>
</comment>
<evidence type="ECO:0000313" key="2">
    <source>
        <dbReference type="EMBL" id="TPD63029.1"/>
    </source>
</evidence>
<dbReference type="Pfam" id="PF13406">
    <property type="entry name" value="SLT_2"/>
    <property type="match status" value="1"/>
</dbReference>
<sequence>MSYRGPCSVKKTGIIFGFFLTFIISLSSLQAEEKVIPDNPQPFQAWLQDLKSEAIAKGISADTLDAAFAGVAPIPKIIELDRRQPEFTQTYDQYISRRVSETRIAMGRKKIQEYSEVLSPVADRMGVQDRFIAAIWGMETNYGGYTGGYSVIAALTTLAYDMRRPEFFRKELLRALTILDQGHISPQDMKGSWAGAMGQGQFMPSSFFAYAYDFDGDGHKDIWLNEADVFASIANYLKKHGWDESQTWGREVKLPEDIDGLWEKVKQTGKIKSCRRALKDHSKQLSLEEWKALGVKTKFGGELPDVGERPFKASLVMPAGRDGPAYLTYENFRSILRYNCSNFYALGVSLLSDELK</sequence>
<dbReference type="CDD" id="cd13399">
    <property type="entry name" value="Slt35-like"/>
    <property type="match status" value="1"/>
</dbReference>
<dbReference type="NCBIfam" id="TIGR02283">
    <property type="entry name" value="MltB_2"/>
    <property type="match status" value="1"/>
</dbReference>
<dbReference type="Proteomes" id="UP000319148">
    <property type="component" value="Unassembled WGS sequence"/>
</dbReference>
<dbReference type="GO" id="GO:0008933">
    <property type="term" value="F:peptidoglycan lytic transglycosylase activity"/>
    <property type="evidence" value="ECO:0007669"/>
    <property type="project" value="TreeGrafter"/>
</dbReference>
<proteinExistence type="predicted"/>
<accession>A0A501PR86</accession>